<accession>A0ABQ8P1E9</accession>
<dbReference type="Proteomes" id="UP001071777">
    <property type="component" value="Unassembled WGS sequence"/>
</dbReference>
<evidence type="ECO:0000313" key="2">
    <source>
        <dbReference type="Proteomes" id="UP001071777"/>
    </source>
</evidence>
<evidence type="ECO:0000313" key="1">
    <source>
        <dbReference type="EMBL" id="KAJ1604338.1"/>
    </source>
</evidence>
<reference evidence="1" key="1">
    <citation type="submission" date="2022-10" db="EMBL/GenBank/DDBJ databases">
        <title>Adaptive evolution leads to modifications in subtelomeric GC content in a zoonotic Cryptosporidium species.</title>
        <authorList>
            <person name="Li J."/>
            <person name="Feng Y."/>
            <person name="Xiao L."/>
        </authorList>
    </citation>
    <scope>NUCLEOTIDE SEQUENCE</scope>
    <source>
        <strain evidence="1">25894</strain>
    </source>
</reference>
<dbReference type="EMBL" id="JAPCXB010000268">
    <property type="protein sequence ID" value="KAJ1604338.1"/>
    <property type="molecule type" value="Genomic_DNA"/>
</dbReference>
<protein>
    <submittedName>
        <fullName evidence="1">Sugar phosphate permease</fullName>
    </submittedName>
</protein>
<feature type="non-terminal residue" evidence="1">
    <location>
        <position position="191"/>
    </location>
</feature>
<sequence length="191" mass="21217">SFKDLPVIPTMGNGRVSMAKASQVSVYISDDTFDSYYMEHKLQEYSEKYEDVEGSVYSSSTAFPSCDASSKSSKNFTSIDNLCMLIGGGAGTTKSGGLGSGNEYQKTAKLENVGIEDVLRPKGGLRCLRCDWLVGRVMEITMMKRLLPSMSKDEYNKFFLAYLSYMILYSTRKPFSVVKLQIQEDLSLSTS</sequence>
<organism evidence="1 2">
    <name type="scientific">Cryptosporidium canis</name>
    <dbReference type="NCBI Taxonomy" id="195482"/>
    <lineage>
        <taxon>Eukaryota</taxon>
        <taxon>Sar</taxon>
        <taxon>Alveolata</taxon>
        <taxon>Apicomplexa</taxon>
        <taxon>Conoidasida</taxon>
        <taxon>Coccidia</taxon>
        <taxon>Eucoccidiorida</taxon>
        <taxon>Eimeriorina</taxon>
        <taxon>Cryptosporidiidae</taxon>
        <taxon>Cryptosporidium</taxon>
    </lineage>
</organism>
<proteinExistence type="predicted"/>
<keyword evidence="2" id="KW-1185">Reference proteome</keyword>
<gene>
    <name evidence="1" type="ORF">OJ252_3746</name>
</gene>
<comment type="caution">
    <text evidence="1">The sequence shown here is derived from an EMBL/GenBank/DDBJ whole genome shotgun (WGS) entry which is preliminary data.</text>
</comment>
<name>A0ABQ8P1E9_9CRYT</name>
<feature type="non-terminal residue" evidence="1">
    <location>
        <position position="1"/>
    </location>
</feature>